<dbReference type="InterPro" id="IPR013783">
    <property type="entry name" value="Ig-like_fold"/>
</dbReference>
<sequence length="780" mass="85250">MDFGKRLLTVALVGGIICPLTQVHAQKKTKAAPPAKVVAYDSATINARVEALLAKMSLEEKVGQMAQITLDVLGKGPNRFASYDPLVLDTAEMQKALVKYKIGSVLNTANNKALTPQHWWEVVSYIQQVNTKGNALQIPVIFGIDAIHGATYTAGATLFPQQIAQAATRNRALVRKGAEITAYETRASNTPWVFSPVLDLGADPRFPRIWESFGEDPYLGAQMGHEIVKGYEGEKNDVNDPTHVAASIKHFLGYQAPVSGKDRTPANISKQQLYEYHLPAFRAGVEAGAHTIMINSGQINGIPTHANYEILTKLLKEELGFRGLAVTDWADIENLYRRDHIAGSDKEAIMLAINAGIDMSMIPYNYEPFCEGLVALVKEGKVPQSRIDDAVRRVLRVKFELGLFERPLTNYKDYPLFGSKQFEKASYDAAAEAITLLKNEGGVLPLAKGAKILVTGPNANDMRTLDGAWSYSWQGEKVPQFTTQYNSILAALKKKAGAENVTYVPGVSYKADGKWYEEAPDRMADAVAAAKNADVIVLCLGENSYAEKPGDLNDLYIGDDQTALAQQLIATGKPVVLVLTEGRPRIISKFEQGVKGVVLGYLPGNFGGDAIADVLYGDVNPSGKLPYTYPRYPNALIGYIHKPSEEQTKAEGVYNYEADYNPQYRFGTGLSYTTFEYANLKAEVANRVLHVSVEVKNTGSKAGKEAVEVYTSDLLATLISPDVKRLRGFEKINLQAGESKTVVFEIPVEQLAFAGVDGKPVLEPGDFEVHVGKLTVKFSL</sequence>
<dbReference type="PANTHER" id="PTHR30620">
    <property type="entry name" value="PERIPLASMIC BETA-GLUCOSIDASE-RELATED"/>
    <property type="match status" value="1"/>
</dbReference>
<dbReference type="EMBL" id="FPIZ01000017">
    <property type="protein sequence ID" value="SFW79462.1"/>
    <property type="molecule type" value="Genomic_DNA"/>
</dbReference>
<evidence type="ECO:0000256" key="2">
    <source>
        <dbReference type="ARBA" id="ARBA00005336"/>
    </source>
</evidence>
<evidence type="ECO:0000313" key="8">
    <source>
        <dbReference type="EMBL" id="SFW79462.1"/>
    </source>
</evidence>
<evidence type="ECO:0000256" key="3">
    <source>
        <dbReference type="ARBA" id="ARBA00012744"/>
    </source>
</evidence>
<dbReference type="InterPro" id="IPR001764">
    <property type="entry name" value="Glyco_hydro_3_N"/>
</dbReference>
<dbReference type="PANTHER" id="PTHR30620:SF16">
    <property type="entry name" value="LYSOSOMAL BETA GLUCOSIDASE"/>
    <property type="match status" value="1"/>
</dbReference>
<dbReference type="SUPFAM" id="SSF52279">
    <property type="entry name" value="Beta-D-glucan exohydrolase, C-terminal domain"/>
    <property type="match status" value="1"/>
</dbReference>
<evidence type="ECO:0000313" key="11">
    <source>
        <dbReference type="Proteomes" id="UP001326715"/>
    </source>
</evidence>
<evidence type="ECO:0000256" key="5">
    <source>
        <dbReference type="ARBA" id="ARBA00022801"/>
    </source>
</evidence>
<protein>
    <recommendedName>
        <fullName evidence="3">beta-glucosidase</fullName>
        <ecNumber evidence="3">3.2.1.21</ecNumber>
    </recommendedName>
</protein>
<dbReference type="GO" id="GO:0008422">
    <property type="term" value="F:beta-glucosidase activity"/>
    <property type="evidence" value="ECO:0007669"/>
    <property type="project" value="UniProtKB-EC"/>
</dbReference>
<accession>A0A1K1S567</accession>
<dbReference type="GO" id="GO:0009251">
    <property type="term" value="P:glucan catabolic process"/>
    <property type="evidence" value="ECO:0007669"/>
    <property type="project" value="TreeGrafter"/>
</dbReference>
<dbReference type="STRING" id="1004.SAMN05661012_04809"/>
<reference evidence="9 11" key="2">
    <citation type="submission" date="2023-11" db="EMBL/GenBank/DDBJ databases">
        <title>MicrobeMod: A computational toolkit for identifying prokaryotic methylation and restriction-modification with nanopore sequencing.</title>
        <authorList>
            <person name="Crits-Christoph A."/>
            <person name="Kang S.C."/>
            <person name="Lee H."/>
            <person name="Ostrov N."/>
        </authorList>
    </citation>
    <scope>NUCLEOTIDE SEQUENCE [LARGE SCALE GENOMIC DNA]</scope>
    <source>
        <strain evidence="9 11">ATCC 23090</strain>
    </source>
</reference>
<feature type="domain" description="Fibronectin type III-like" evidence="7">
    <location>
        <begin position="705"/>
        <end position="775"/>
    </location>
</feature>
<dbReference type="EC" id="3.2.1.21" evidence="3"/>
<dbReference type="AlphaFoldDB" id="A0A1K1S567"/>
<gene>
    <name evidence="8" type="ORF">SAMN05661012_04809</name>
    <name evidence="9" type="ORF">SR876_04360</name>
</gene>
<dbReference type="Pfam" id="PF01915">
    <property type="entry name" value="Glyco_hydro_3_C"/>
    <property type="match status" value="1"/>
</dbReference>
<evidence type="ECO:0000313" key="10">
    <source>
        <dbReference type="Proteomes" id="UP000183788"/>
    </source>
</evidence>
<dbReference type="Pfam" id="PF00933">
    <property type="entry name" value="Glyco_hydro_3"/>
    <property type="match status" value="1"/>
</dbReference>
<dbReference type="Gene3D" id="2.60.40.10">
    <property type="entry name" value="Immunoglobulins"/>
    <property type="match status" value="1"/>
</dbReference>
<reference evidence="8 10" key="1">
    <citation type="submission" date="2016-11" db="EMBL/GenBank/DDBJ databases">
        <authorList>
            <person name="Jaros S."/>
            <person name="Januszkiewicz K."/>
            <person name="Wedrychowicz H."/>
        </authorList>
    </citation>
    <scope>NUCLEOTIDE SEQUENCE [LARGE SCALE GENOMIC DNA]</scope>
    <source>
        <strain evidence="8 10">DSM 784</strain>
    </source>
</reference>
<dbReference type="InterPro" id="IPR036962">
    <property type="entry name" value="Glyco_hydro_3_N_sf"/>
</dbReference>
<comment type="similarity">
    <text evidence="2">Belongs to the glycosyl hydrolase 3 family.</text>
</comment>
<organism evidence="8 10">
    <name type="scientific">Chitinophaga sancti</name>
    <dbReference type="NCBI Taxonomy" id="1004"/>
    <lineage>
        <taxon>Bacteria</taxon>
        <taxon>Pseudomonadati</taxon>
        <taxon>Bacteroidota</taxon>
        <taxon>Chitinophagia</taxon>
        <taxon>Chitinophagales</taxon>
        <taxon>Chitinophagaceae</taxon>
        <taxon>Chitinophaga</taxon>
    </lineage>
</organism>
<evidence type="ECO:0000256" key="1">
    <source>
        <dbReference type="ARBA" id="ARBA00000448"/>
    </source>
</evidence>
<dbReference type="EMBL" id="CP140154">
    <property type="protein sequence ID" value="WQG90718.1"/>
    <property type="molecule type" value="Genomic_DNA"/>
</dbReference>
<name>A0A1K1S567_9BACT</name>
<dbReference type="InterPro" id="IPR051915">
    <property type="entry name" value="Cellulose_Degrad_GH3"/>
</dbReference>
<dbReference type="SUPFAM" id="SSF51445">
    <property type="entry name" value="(Trans)glycosidases"/>
    <property type="match status" value="1"/>
</dbReference>
<comment type="catalytic activity">
    <reaction evidence="1">
        <text>Hydrolysis of terminal, non-reducing beta-D-glucosyl residues with release of beta-D-glucose.</text>
        <dbReference type="EC" id="3.2.1.21"/>
    </reaction>
</comment>
<dbReference type="RefSeq" id="WP_072363764.1">
    <property type="nucleotide sequence ID" value="NZ_CP139972.1"/>
</dbReference>
<proteinExistence type="inferred from homology"/>
<keyword evidence="4" id="KW-0732">Signal</keyword>
<dbReference type="PRINTS" id="PR00133">
    <property type="entry name" value="GLHYDRLASE3"/>
</dbReference>
<dbReference type="Proteomes" id="UP000183788">
    <property type="component" value="Unassembled WGS sequence"/>
</dbReference>
<dbReference type="Gene3D" id="3.20.20.300">
    <property type="entry name" value="Glycoside hydrolase, family 3, N-terminal domain"/>
    <property type="match status" value="1"/>
</dbReference>
<dbReference type="InterPro" id="IPR036881">
    <property type="entry name" value="Glyco_hydro_3_C_sf"/>
</dbReference>
<evidence type="ECO:0000259" key="7">
    <source>
        <dbReference type="SMART" id="SM01217"/>
    </source>
</evidence>
<keyword evidence="11" id="KW-1185">Reference proteome</keyword>
<evidence type="ECO:0000256" key="4">
    <source>
        <dbReference type="ARBA" id="ARBA00022729"/>
    </source>
</evidence>
<dbReference type="Pfam" id="PF14310">
    <property type="entry name" value="Fn3-like"/>
    <property type="match status" value="1"/>
</dbReference>
<dbReference type="InterPro" id="IPR026891">
    <property type="entry name" value="Fn3-like"/>
</dbReference>
<dbReference type="Gene3D" id="3.40.50.1700">
    <property type="entry name" value="Glycoside hydrolase family 3 C-terminal domain"/>
    <property type="match status" value="1"/>
</dbReference>
<dbReference type="Proteomes" id="UP001326715">
    <property type="component" value="Chromosome"/>
</dbReference>
<keyword evidence="5 9" id="KW-0378">Hydrolase</keyword>
<dbReference type="InterPro" id="IPR002772">
    <property type="entry name" value="Glyco_hydro_3_C"/>
</dbReference>
<dbReference type="OrthoDB" id="721009at2"/>
<evidence type="ECO:0000256" key="6">
    <source>
        <dbReference type="ARBA" id="ARBA00023295"/>
    </source>
</evidence>
<dbReference type="InterPro" id="IPR017853">
    <property type="entry name" value="GH"/>
</dbReference>
<keyword evidence="6" id="KW-0326">Glycosidase</keyword>
<dbReference type="FunFam" id="3.20.20.300:FF:000007">
    <property type="entry name" value="Lysosomal beta glucosidase"/>
    <property type="match status" value="1"/>
</dbReference>
<dbReference type="SMART" id="SM01217">
    <property type="entry name" value="Fn3_like"/>
    <property type="match status" value="1"/>
</dbReference>
<evidence type="ECO:0000313" key="9">
    <source>
        <dbReference type="EMBL" id="WQG90718.1"/>
    </source>
</evidence>